<dbReference type="AlphaFoldDB" id="A0A0D2LTQ4"/>
<reference evidence="1 2" key="1">
    <citation type="journal article" date="2013" name="BMC Genomics">
        <title>Reconstruction of the lipid metabolism for the microalga Monoraphidium neglectum from its genome sequence reveals characteristics suitable for biofuel production.</title>
        <authorList>
            <person name="Bogen C."/>
            <person name="Al-Dilaimi A."/>
            <person name="Albersmeier A."/>
            <person name="Wichmann J."/>
            <person name="Grundmann M."/>
            <person name="Rupp O."/>
            <person name="Lauersen K.J."/>
            <person name="Blifernez-Klassen O."/>
            <person name="Kalinowski J."/>
            <person name="Goesmann A."/>
            <person name="Mussgnug J.H."/>
            <person name="Kruse O."/>
        </authorList>
    </citation>
    <scope>NUCLEOTIDE SEQUENCE [LARGE SCALE GENOMIC DNA]</scope>
    <source>
        <strain evidence="1 2">SAG 48.87</strain>
    </source>
</reference>
<dbReference type="GeneID" id="25730329"/>
<proteinExistence type="predicted"/>
<dbReference type="KEGG" id="mng:MNEG_12919"/>
<sequence>MGGCIQCADQGSAENNKEDGVVHRRTFDKCSLLTPAQRLRLKNAGTYSVPDIILQVPAAGRGLAENIHIVEIKYCRDTNRHPTIANCAAATAQHAALIAELQKARRQVHLHVITLGVGGVIYADMMKEMAD</sequence>
<keyword evidence="2" id="KW-1185">Reference proteome</keyword>
<evidence type="ECO:0000313" key="2">
    <source>
        <dbReference type="Proteomes" id="UP000054498"/>
    </source>
</evidence>
<organism evidence="1 2">
    <name type="scientific">Monoraphidium neglectum</name>
    <dbReference type="NCBI Taxonomy" id="145388"/>
    <lineage>
        <taxon>Eukaryota</taxon>
        <taxon>Viridiplantae</taxon>
        <taxon>Chlorophyta</taxon>
        <taxon>core chlorophytes</taxon>
        <taxon>Chlorophyceae</taxon>
        <taxon>CS clade</taxon>
        <taxon>Sphaeropleales</taxon>
        <taxon>Selenastraceae</taxon>
        <taxon>Monoraphidium</taxon>
    </lineage>
</organism>
<accession>A0A0D2LTQ4</accession>
<dbReference type="RefSeq" id="XP_013894064.1">
    <property type="nucleotide sequence ID" value="XM_014038610.1"/>
</dbReference>
<dbReference type="EMBL" id="KK103732">
    <property type="protein sequence ID" value="KIY95044.1"/>
    <property type="molecule type" value="Genomic_DNA"/>
</dbReference>
<protein>
    <submittedName>
        <fullName evidence="1">Uncharacterized protein</fullName>
    </submittedName>
</protein>
<dbReference type="Proteomes" id="UP000054498">
    <property type="component" value="Unassembled WGS sequence"/>
</dbReference>
<evidence type="ECO:0000313" key="1">
    <source>
        <dbReference type="EMBL" id="KIY95044.1"/>
    </source>
</evidence>
<gene>
    <name evidence="1" type="ORF">MNEG_12919</name>
</gene>
<name>A0A0D2LTQ4_9CHLO</name>